<comment type="caution">
    <text evidence="3">The sequence shown here is derived from an EMBL/GenBank/DDBJ whole genome shotgun (WGS) entry which is preliminary data.</text>
</comment>
<dbReference type="InterPro" id="IPR036821">
    <property type="entry name" value="Peptide_deformylase_sf"/>
</dbReference>
<dbReference type="SUPFAM" id="SSF56420">
    <property type="entry name" value="Peptide deformylase"/>
    <property type="match status" value="1"/>
</dbReference>
<keyword evidence="2" id="KW-0479">Metal-binding</keyword>
<gene>
    <name evidence="3" type="primary">def-2</name>
    <name evidence="3" type="ORF">Pro02_53750</name>
</gene>
<keyword evidence="2" id="KW-0408">Iron</keyword>
<keyword evidence="4" id="KW-1185">Reference proteome</keyword>
<dbReference type="EMBL" id="BOOI01000053">
    <property type="protein sequence ID" value="GIH86967.1"/>
    <property type="molecule type" value="Genomic_DNA"/>
</dbReference>
<sequence>MAAGAPREALPGGVCRELIGAPHPVLTAKALPVDPTDPQVVAAAADLLATMRRSRCTGLAAPQIGLGWRLFSVDAGRHPATRSCAGEFVVANPRLVSASHWETAREGCLSVPGLTGGVPRATRITIQGEHPGSGAPLTVHADAFEARCIQHQLDHLDGVLFLDRVTGTRAVYRVAQKAVRQVT</sequence>
<dbReference type="Proteomes" id="UP000655044">
    <property type="component" value="Unassembled WGS sequence"/>
</dbReference>
<dbReference type="Gene3D" id="3.90.45.10">
    <property type="entry name" value="Peptide deformylase"/>
    <property type="match status" value="1"/>
</dbReference>
<comment type="cofactor">
    <cofactor evidence="2">
        <name>Fe(2+)</name>
        <dbReference type="ChEBI" id="CHEBI:29033"/>
    </cofactor>
    <text evidence="2">Binds 1 Fe(2+) ion.</text>
</comment>
<proteinExistence type="inferred from homology"/>
<feature type="binding site" evidence="2">
    <location>
        <position position="151"/>
    </location>
    <ligand>
        <name>Fe cation</name>
        <dbReference type="ChEBI" id="CHEBI:24875"/>
    </ligand>
</feature>
<dbReference type="PIRSF" id="PIRSF004749">
    <property type="entry name" value="Pep_def"/>
    <property type="match status" value="1"/>
</dbReference>
<dbReference type="RefSeq" id="WP_068927250.1">
    <property type="nucleotide sequence ID" value="NZ_BMQP01000033.1"/>
</dbReference>
<dbReference type="HAMAP" id="MF_00163">
    <property type="entry name" value="Pep_deformylase"/>
    <property type="match status" value="1"/>
</dbReference>
<evidence type="ECO:0000256" key="2">
    <source>
        <dbReference type="HAMAP-Rule" id="MF_00163"/>
    </source>
</evidence>
<protein>
    <recommendedName>
        <fullName evidence="2">Peptide deformylase-like</fullName>
    </recommendedName>
    <alternativeName>
        <fullName evidence="2">Polypeptide deformylase-like</fullName>
    </alternativeName>
</protein>
<dbReference type="NCBIfam" id="TIGR00079">
    <property type="entry name" value="pept_deformyl"/>
    <property type="match status" value="1"/>
</dbReference>
<dbReference type="PRINTS" id="PR01576">
    <property type="entry name" value="PDEFORMYLASE"/>
</dbReference>
<accession>A0A8J3S6Q7</accession>
<evidence type="ECO:0000313" key="4">
    <source>
        <dbReference type="Proteomes" id="UP000655044"/>
    </source>
</evidence>
<dbReference type="Pfam" id="PF01327">
    <property type="entry name" value="Pep_deformylase"/>
    <property type="match status" value="1"/>
</dbReference>
<dbReference type="PANTHER" id="PTHR10458:SF22">
    <property type="entry name" value="PEPTIDE DEFORMYLASE"/>
    <property type="match status" value="1"/>
</dbReference>
<dbReference type="GO" id="GO:0046872">
    <property type="term" value="F:metal ion binding"/>
    <property type="evidence" value="ECO:0007669"/>
    <property type="project" value="UniProtKB-KW"/>
</dbReference>
<name>A0A8J3S6Q7_PLARO</name>
<dbReference type="PANTHER" id="PTHR10458">
    <property type="entry name" value="PEPTIDE DEFORMYLASE"/>
    <property type="match status" value="1"/>
</dbReference>
<organism evidence="3 4">
    <name type="scientific">Planobispora rosea</name>
    <dbReference type="NCBI Taxonomy" id="35762"/>
    <lineage>
        <taxon>Bacteria</taxon>
        <taxon>Bacillati</taxon>
        <taxon>Actinomycetota</taxon>
        <taxon>Actinomycetes</taxon>
        <taxon>Streptosporangiales</taxon>
        <taxon>Streptosporangiaceae</taxon>
        <taxon>Planobispora</taxon>
    </lineage>
</organism>
<evidence type="ECO:0000313" key="3">
    <source>
        <dbReference type="EMBL" id="GIH86967.1"/>
    </source>
</evidence>
<dbReference type="AlphaFoldDB" id="A0A8J3S6Q7"/>
<dbReference type="OrthoDB" id="9804313at2"/>
<evidence type="ECO:0000256" key="1">
    <source>
        <dbReference type="ARBA" id="ARBA00010759"/>
    </source>
</evidence>
<dbReference type="InterPro" id="IPR023635">
    <property type="entry name" value="Peptide_deformylase"/>
</dbReference>
<feature type="binding site" evidence="2">
    <location>
        <position position="108"/>
    </location>
    <ligand>
        <name>Fe cation</name>
        <dbReference type="ChEBI" id="CHEBI:24875"/>
    </ligand>
</feature>
<comment type="caution">
    <text evidence="2">Lacks conserved residue(s) required for the propagation of feature annotation.</text>
</comment>
<comment type="similarity">
    <text evidence="1 2">Belongs to the polypeptide deformylase family.</text>
</comment>
<dbReference type="GO" id="GO:0042586">
    <property type="term" value="F:peptide deformylase activity"/>
    <property type="evidence" value="ECO:0007669"/>
    <property type="project" value="InterPro"/>
</dbReference>
<reference evidence="3" key="1">
    <citation type="submission" date="2021-01" db="EMBL/GenBank/DDBJ databases">
        <title>Whole genome shotgun sequence of Planobispora rosea NBRC 15558.</title>
        <authorList>
            <person name="Komaki H."/>
            <person name="Tamura T."/>
        </authorList>
    </citation>
    <scope>NUCLEOTIDE SEQUENCE</scope>
    <source>
        <strain evidence="3">NBRC 15558</strain>
    </source>
</reference>
<dbReference type="CDD" id="cd00487">
    <property type="entry name" value="Pep_deformylase"/>
    <property type="match status" value="1"/>
</dbReference>
<feature type="binding site" evidence="2">
    <location>
        <position position="155"/>
    </location>
    <ligand>
        <name>Fe cation</name>
        <dbReference type="ChEBI" id="CHEBI:24875"/>
    </ligand>
</feature>